<dbReference type="PROSITE" id="PS00236">
    <property type="entry name" value="NEUROTR_ION_CHANNEL"/>
    <property type="match status" value="1"/>
</dbReference>
<feature type="transmembrane region" description="Helical" evidence="5">
    <location>
        <begin position="292"/>
        <end position="310"/>
    </location>
</feature>
<dbReference type="GO" id="GO:0016020">
    <property type="term" value="C:membrane"/>
    <property type="evidence" value="ECO:0007669"/>
    <property type="project" value="UniProtKB-SubCell"/>
</dbReference>
<organism evidence="6 7">
    <name type="scientific">Owenia fusiformis</name>
    <name type="common">Polychaete worm</name>
    <dbReference type="NCBI Taxonomy" id="6347"/>
    <lineage>
        <taxon>Eukaryota</taxon>
        <taxon>Metazoa</taxon>
        <taxon>Spiralia</taxon>
        <taxon>Lophotrochozoa</taxon>
        <taxon>Annelida</taxon>
        <taxon>Polychaeta</taxon>
        <taxon>Sedentaria</taxon>
        <taxon>Canalipalpata</taxon>
        <taxon>Sabellida</taxon>
        <taxon>Oweniida</taxon>
        <taxon>Oweniidae</taxon>
        <taxon>Owenia</taxon>
    </lineage>
</organism>
<keyword evidence="3 5" id="KW-1133">Transmembrane helix</keyword>
<dbReference type="AlphaFoldDB" id="A0A8J1US70"/>
<dbReference type="Gene3D" id="1.20.58.390">
    <property type="entry name" value="Neurotransmitter-gated ion-channel transmembrane domain"/>
    <property type="match status" value="1"/>
</dbReference>
<gene>
    <name evidence="6" type="ORF">OFUS_LOCUS6646</name>
</gene>
<keyword evidence="5" id="KW-0406">Ion transport</keyword>
<dbReference type="OrthoDB" id="5975154at2759"/>
<name>A0A8J1US70_OWEFU</name>
<dbReference type="GO" id="GO:0005230">
    <property type="term" value="F:extracellular ligand-gated monoatomic ion channel activity"/>
    <property type="evidence" value="ECO:0007669"/>
    <property type="project" value="InterPro"/>
</dbReference>
<keyword evidence="4 5" id="KW-0472">Membrane</keyword>
<evidence type="ECO:0000313" key="6">
    <source>
        <dbReference type="EMBL" id="CAH1779885.1"/>
    </source>
</evidence>
<evidence type="ECO:0000256" key="5">
    <source>
        <dbReference type="RuleBase" id="RU000687"/>
    </source>
</evidence>
<dbReference type="CDD" id="cd19051">
    <property type="entry name" value="LGIC_TM_cation"/>
    <property type="match status" value="1"/>
</dbReference>
<evidence type="ECO:0000256" key="2">
    <source>
        <dbReference type="ARBA" id="ARBA00022692"/>
    </source>
</evidence>
<dbReference type="NCBIfam" id="TIGR00860">
    <property type="entry name" value="LIC"/>
    <property type="match status" value="1"/>
</dbReference>
<feature type="transmembrane region" description="Helical" evidence="5">
    <location>
        <begin position="264"/>
        <end position="286"/>
    </location>
</feature>
<evidence type="ECO:0000256" key="1">
    <source>
        <dbReference type="ARBA" id="ARBA00004141"/>
    </source>
</evidence>
<dbReference type="Gene3D" id="2.70.170.10">
    <property type="entry name" value="Neurotransmitter-gated ion-channel ligand-binding domain"/>
    <property type="match status" value="1"/>
</dbReference>
<dbReference type="InterPro" id="IPR006029">
    <property type="entry name" value="Neurotrans-gated_channel_TM"/>
</dbReference>
<dbReference type="Pfam" id="PF02932">
    <property type="entry name" value="Neur_chan_memb"/>
    <property type="match status" value="1"/>
</dbReference>
<dbReference type="SUPFAM" id="SSF90112">
    <property type="entry name" value="Neurotransmitter-gated ion-channel transmembrane pore"/>
    <property type="match status" value="1"/>
</dbReference>
<dbReference type="InterPro" id="IPR006201">
    <property type="entry name" value="Neur_channel"/>
</dbReference>
<dbReference type="FunFam" id="1.20.58.390:FF:000043">
    <property type="entry name" value="AcetylCholine Receptor"/>
    <property type="match status" value="1"/>
</dbReference>
<proteinExistence type="inferred from homology"/>
<dbReference type="InterPro" id="IPR006202">
    <property type="entry name" value="Neur_chan_lig-bd"/>
</dbReference>
<reference evidence="6" key="1">
    <citation type="submission" date="2022-03" db="EMBL/GenBank/DDBJ databases">
        <authorList>
            <person name="Martin C."/>
        </authorList>
    </citation>
    <scope>NUCLEOTIDE SEQUENCE</scope>
</reference>
<sequence length="486" mass="55740">MFSMGKMRNSAVDLTQRLLLLLWGISIFMVPYIAAEIGSDAISSRLKNYNNTDESTLRRQLMKDYDKLTRPRSDAQVTVDVDVSLWLWQIKELDEKNQILKTFGWLRFVWIDEFLQWKPEEFSNITELILPAQELWLPDVNLGNSANKLIDSSFYEDFRVDLAHTGEVLWSPGGSFDSACALDVTFFPFDSQICTLRFANWMYHGFHQNLSSKSGVVLAKYTENGEWNIVSTDIVVFNDYFQNKKPYPTADFILFLKRKPRYHIVHIVVPCIILTILVTFVFLLPPEAGEKVSMGITVLLSFSVFLLMVAEQIPKTSDSTPLLALYLAAVMTLSASSIILTVIILQMHHHDAIYPVPRWLRYFAFEMIARVVCLRHYKSFSLEGYIRVSKHSSNNVSPVKRGSKMDGRKNYGGSYTHGANNQIPISEEIIDKSAFDSDNAKWKKEWQTVAQILDRFLLFVYLVVLLIFCVVLLFLPVVAANEHKLV</sequence>
<dbReference type="GO" id="GO:0004888">
    <property type="term" value="F:transmembrane signaling receptor activity"/>
    <property type="evidence" value="ECO:0007669"/>
    <property type="project" value="InterPro"/>
</dbReference>
<dbReference type="InterPro" id="IPR018000">
    <property type="entry name" value="Neurotransmitter_ion_chnl_CS"/>
</dbReference>
<dbReference type="CDD" id="cd18997">
    <property type="entry name" value="LGIC_ECD_nAChR"/>
    <property type="match status" value="1"/>
</dbReference>
<evidence type="ECO:0000313" key="7">
    <source>
        <dbReference type="Proteomes" id="UP000749559"/>
    </source>
</evidence>
<evidence type="ECO:0000256" key="3">
    <source>
        <dbReference type="ARBA" id="ARBA00022989"/>
    </source>
</evidence>
<accession>A0A8J1US70</accession>
<keyword evidence="7" id="KW-1185">Reference proteome</keyword>
<dbReference type="EMBL" id="CAIIXF020000003">
    <property type="protein sequence ID" value="CAH1779885.1"/>
    <property type="molecule type" value="Genomic_DNA"/>
</dbReference>
<dbReference type="FunFam" id="2.70.170.10:FF:000028">
    <property type="entry name" value="AcetylCholine Receptor"/>
    <property type="match status" value="1"/>
</dbReference>
<comment type="subcellular location">
    <subcellularLocation>
        <location evidence="1">Membrane</location>
        <topology evidence="1">Multi-pass membrane protein</topology>
    </subcellularLocation>
</comment>
<dbReference type="SUPFAM" id="SSF63712">
    <property type="entry name" value="Nicotinic receptor ligand binding domain-like"/>
    <property type="match status" value="1"/>
</dbReference>
<dbReference type="InterPro" id="IPR036719">
    <property type="entry name" value="Neuro-gated_channel_TM_sf"/>
</dbReference>
<dbReference type="PRINTS" id="PR00252">
    <property type="entry name" value="NRIONCHANNEL"/>
</dbReference>
<dbReference type="PANTHER" id="PTHR18945">
    <property type="entry name" value="NEUROTRANSMITTER GATED ION CHANNEL"/>
    <property type="match status" value="1"/>
</dbReference>
<feature type="transmembrane region" description="Helical" evidence="5">
    <location>
        <begin position="20"/>
        <end position="38"/>
    </location>
</feature>
<comment type="caution">
    <text evidence="6">The sequence shown here is derived from an EMBL/GenBank/DDBJ whole genome shotgun (WGS) entry which is preliminary data.</text>
</comment>
<dbReference type="InterPro" id="IPR036734">
    <property type="entry name" value="Neur_chan_lig-bd_sf"/>
</dbReference>
<keyword evidence="5" id="KW-0813">Transport</keyword>
<comment type="similarity">
    <text evidence="5">Belongs to the ligand-gated ion channel (TC 1.A.9) family.</text>
</comment>
<evidence type="ECO:0000256" key="4">
    <source>
        <dbReference type="ARBA" id="ARBA00023136"/>
    </source>
</evidence>
<protein>
    <submittedName>
        <fullName evidence="6">Uncharacterized protein</fullName>
    </submittedName>
</protein>
<keyword evidence="2 5" id="KW-0812">Transmembrane</keyword>
<dbReference type="Pfam" id="PF02931">
    <property type="entry name" value="Neur_chan_LBD"/>
    <property type="match status" value="1"/>
</dbReference>
<dbReference type="InterPro" id="IPR038050">
    <property type="entry name" value="Neuro_actylchol_rec"/>
</dbReference>
<feature type="transmembrane region" description="Helical" evidence="5">
    <location>
        <begin position="322"/>
        <end position="347"/>
    </location>
</feature>
<keyword evidence="5" id="KW-0407">Ion channel</keyword>
<feature type="transmembrane region" description="Helical" evidence="5">
    <location>
        <begin position="456"/>
        <end position="479"/>
    </location>
</feature>
<dbReference type="Proteomes" id="UP000749559">
    <property type="component" value="Unassembled WGS sequence"/>
</dbReference>